<feature type="compositionally biased region" description="Low complexity" evidence="1">
    <location>
        <begin position="493"/>
        <end position="502"/>
    </location>
</feature>
<dbReference type="EMBL" id="VFMN01000001">
    <property type="protein sequence ID" value="TQJ09848.1"/>
    <property type="molecule type" value="Genomic_DNA"/>
</dbReference>
<proteinExistence type="predicted"/>
<evidence type="ECO:0000256" key="2">
    <source>
        <dbReference type="SAM" id="Phobius"/>
    </source>
</evidence>
<protein>
    <submittedName>
        <fullName evidence="3">Uncharacterized protein</fullName>
    </submittedName>
</protein>
<feature type="transmembrane region" description="Helical" evidence="2">
    <location>
        <begin position="386"/>
        <end position="403"/>
    </location>
</feature>
<dbReference type="RefSeq" id="WP_141849149.1">
    <property type="nucleotide sequence ID" value="NZ_BAAAPR010000007.1"/>
</dbReference>
<feature type="region of interest" description="Disordered" evidence="1">
    <location>
        <begin position="482"/>
        <end position="507"/>
    </location>
</feature>
<evidence type="ECO:0000313" key="4">
    <source>
        <dbReference type="Proteomes" id="UP000317893"/>
    </source>
</evidence>
<dbReference type="AlphaFoldDB" id="A0A542E3C9"/>
<dbReference type="OrthoDB" id="3169698at2"/>
<keyword evidence="2" id="KW-0812">Transmembrane</keyword>
<reference evidence="3 4" key="1">
    <citation type="submission" date="2019-06" db="EMBL/GenBank/DDBJ databases">
        <title>Sequencing the genomes of 1000 actinobacteria strains.</title>
        <authorList>
            <person name="Klenk H.-P."/>
        </authorList>
    </citation>
    <scope>NUCLEOTIDE SEQUENCE [LARGE SCALE GENOMIC DNA]</scope>
    <source>
        <strain evidence="3 4">DSM 18607</strain>
    </source>
</reference>
<keyword evidence="2" id="KW-1133">Transmembrane helix</keyword>
<dbReference type="Pfam" id="PF20176">
    <property type="entry name" value="DUF6541"/>
    <property type="match status" value="1"/>
</dbReference>
<feature type="transmembrane region" description="Helical" evidence="2">
    <location>
        <begin position="67"/>
        <end position="88"/>
    </location>
</feature>
<feature type="transmembrane region" description="Helical" evidence="2">
    <location>
        <begin position="6"/>
        <end position="27"/>
    </location>
</feature>
<sequence>MHAWWPVAPLFGVLVAITLVPGLLMAYALRLRGLVAWGLAPALGLTVLGVAPVLARFWGVTWSRGAFAAGAAAFVVLAWFLGLCLRLWWQAARRPRPPKARRDGTATLATAAVAVVLGSAATLWAVLPAIGSPDELVDSTDVVAHLNRLRAFLDSGSFSSIGPPSSYPSGFHDLAGTAQILLPGTGIIGLGNVTAVTAAAVFWPLGCVALARQTLGRRPVVLLGAGLASAALTTFPFVLMGWGVLWPNLLGTAILPGVLGPAFIVTRVVRGPGTGAVTVDRTGLTAATLLALPGLLLAHPNAFVSLVMLVGVGVLASLLVRGTSTTGPVRRRALGGAAALAVVAVAGLLLVPRLSRQVADTQSYDWSGGVPVTTALQEVTLLGLQVHPQFPLALLTLVGLLVCSRMRRLRWLVAVWAFCVLLFVLAATSRTALGVLLTGYWYNDKVRLASLAAVPTVLLVTVALAWLARLVARALAAVGPPGPARPPAGGGAPTAATGRRTASWGSPARLRRTTATTGVLVLLVAATGALAHTETSELVHRYYHPPEADHTLLLPAEDAQLARLASVIPPDAVVADVPANGSGLLYALHGRKLLFTSLLLDPDPDRQVVAERLDQATSDPAVCDSARRLGVRYAITGSVRYWLSLDDRTLGISRITAATPGFTRVAQEGRYTLWRIDACGFDAEASGDDVPQAATQP</sequence>
<keyword evidence="4" id="KW-1185">Reference proteome</keyword>
<dbReference type="InterPro" id="IPR046671">
    <property type="entry name" value="DUF6541"/>
</dbReference>
<feature type="transmembrane region" description="Helical" evidence="2">
    <location>
        <begin position="108"/>
        <end position="127"/>
    </location>
</feature>
<comment type="caution">
    <text evidence="3">The sequence shown here is derived from an EMBL/GenBank/DDBJ whole genome shotgun (WGS) entry which is preliminary data.</text>
</comment>
<feature type="transmembrane region" description="Helical" evidence="2">
    <location>
        <begin position="415"/>
        <end position="442"/>
    </location>
</feature>
<evidence type="ECO:0000256" key="1">
    <source>
        <dbReference type="SAM" id="MobiDB-lite"/>
    </source>
</evidence>
<keyword evidence="2" id="KW-0472">Membrane</keyword>
<feature type="transmembrane region" description="Helical" evidence="2">
    <location>
        <begin position="302"/>
        <end position="320"/>
    </location>
</feature>
<gene>
    <name evidence="3" type="ORF">FB458_2964</name>
</gene>
<feature type="transmembrane region" description="Helical" evidence="2">
    <location>
        <begin position="34"/>
        <end position="55"/>
    </location>
</feature>
<dbReference type="Proteomes" id="UP000317893">
    <property type="component" value="Unassembled WGS sequence"/>
</dbReference>
<feature type="transmembrane region" description="Helical" evidence="2">
    <location>
        <begin position="448"/>
        <end position="468"/>
    </location>
</feature>
<feature type="transmembrane region" description="Helical" evidence="2">
    <location>
        <begin position="332"/>
        <end position="351"/>
    </location>
</feature>
<name>A0A542E3C9_9MICO</name>
<feature type="transmembrane region" description="Helical" evidence="2">
    <location>
        <begin position="187"/>
        <end position="208"/>
    </location>
</feature>
<evidence type="ECO:0000313" key="3">
    <source>
        <dbReference type="EMBL" id="TQJ09848.1"/>
    </source>
</evidence>
<accession>A0A542E3C9</accession>
<feature type="transmembrane region" description="Helical" evidence="2">
    <location>
        <begin position="220"/>
        <end position="239"/>
    </location>
</feature>
<organism evidence="3 4">
    <name type="scientific">Lapillicoccus jejuensis</name>
    <dbReference type="NCBI Taxonomy" id="402171"/>
    <lineage>
        <taxon>Bacteria</taxon>
        <taxon>Bacillati</taxon>
        <taxon>Actinomycetota</taxon>
        <taxon>Actinomycetes</taxon>
        <taxon>Micrococcales</taxon>
        <taxon>Intrasporangiaceae</taxon>
        <taxon>Lapillicoccus</taxon>
    </lineage>
</organism>